<evidence type="ECO:0000259" key="1">
    <source>
        <dbReference type="Pfam" id="PF00535"/>
    </source>
</evidence>
<protein>
    <submittedName>
        <fullName evidence="2">Glycosyl transferase family 2</fullName>
    </submittedName>
</protein>
<comment type="caution">
    <text evidence="2">The sequence shown here is derived from an EMBL/GenBank/DDBJ whole genome shotgun (WGS) entry which is preliminary data.</text>
</comment>
<dbReference type="Gene3D" id="3.90.550.10">
    <property type="entry name" value="Spore Coat Polysaccharide Biosynthesis Protein SpsA, Chain A"/>
    <property type="match status" value="1"/>
</dbReference>
<proteinExistence type="predicted"/>
<gene>
    <name evidence="2" type="ORF">EV139_2661</name>
</gene>
<dbReference type="AlphaFoldDB" id="A0A4Q7TTW4"/>
<dbReference type="Proteomes" id="UP000291832">
    <property type="component" value="Unassembled WGS sequence"/>
</dbReference>
<dbReference type="OrthoDB" id="3171021at2"/>
<accession>A0A4Q7TTW4</accession>
<evidence type="ECO:0000313" key="3">
    <source>
        <dbReference type="Proteomes" id="UP000291832"/>
    </source>
</evidence>
<dbReference type="InterPro" id="IPR001173">
    <property type="entry name" value="Glyco_trans_2-like"/>
</dbReference>
<reference evidence="2 3" key="1">
    <citation type="journal article" date="2015" name="Stand. Genomic Sci.">
        <title>Genomic Encyclopedia of Bacterial and Archaeal Type Strains, Phase III: the genomes of soil and plant-associated and newly described type strains.</title>
        <authorList>
            <person name="Whitman W.B."/>
            <person name="Woyke T."/>
            <person name="Klenk H.P."/>
            <person name="Zhou Y."/>
            <person name="Lilburn T.G."/>
            <person name="Beck B.J."/>
            <person name="De Vos P."/>
            <person name="Vandamme P."/>
            <person name="Eisen J.A."/>
            <person name="Garrity G."/>
            <person name="Hugenholtz P."/>
            <person name="Kyrpides N.C."/>
        </authorList>
    </citation>
    <scope>NUCLEOTIDE SEQUENCE [LARGE SCALE GENOMIC DNA]</scope>
    <source>
        <strain evidence="2 3">RF6</strain>
    </source>
</reference>
<dbReference type="Pfam" id="PF00535">
    <property type="entry name" value="Glycos_transf_2"/>
    <property type="match status" value="1"/>
</dbReference>
<sequence>MLEPRVDVTIAVHSAARPIARAAASVLDHTVAPVRVNVVAHNIDPEIIRANLGELAADPRVRLLQLRDGIPSPAGPMNHGFAVSTAPFISVMGSDDELAPGAIDSWLALQEATGAEAVLARIQLADGRTDPYPPVRGGRRTRALDGRRDRLAYRSAPLGLIDRGRFGELRLTEGLPSGEDLAYSLTVWFTGKRLAYDLAGPAYVINDDAGDRVTAAPRPLAQDFAFIDEIESFPWFTAASAADRTAIVVKLIRIHVFDAILARCGTAADLAANRAALLALLDRFEQLAPGSRELLSRADRAVFDALRDPAATPEALHERVAARHAYLSVPTLLPRNPLRTLHAQAPFRTLFAGYRIMRRAR</sequence>
<keyword evidence="2" id="KW-0808">Transferase</keyword>
<dbReference type="RefSeq" id="WP_130454812.1">
    <property type="nucleotide sequence ID" value="NZ_QYAG01000002.1"/>
</dbReference>
<keyword evidence="3" id="KW-1185">Reference proteome</keyword>
<organism evidence="2 3">
    <name type="scientific">Leucobacter luti</name>
    <dbReference type="NCBI Taxonomy" id="340320"/>
    <lineage>
        <taxon>Bacteria</taxon>
        <taxon>Bacillati</taxon>
        <taxon>Actinomycetota</taxon>
        <taxon>Actinomycetes</taxon>
        <taxon>Micrococcales</taxon>
        <taxon>Microbacteriaceae</taxon>
        <taxon>Leucobacter</taxon>
    </lineage>
</organism>
<dbReference type="SUPFAM" id="SSF53448">
    <property type="entry name" value="Nucleotide-diphospho-sugar transferases"/>
    <property type="match status" value="1"/>
</dbReference>
<feature type="domain" description="Glycosyltransferase 2-like" evidence="1">
    <location>
        <begin position="8"/>
        <end position="140"/>
    </location>
</feature>
<dbReference type="InterPro" id="IPR029044">
    <property type="entry name" value="Nucleotide-diphossugar_trans"/>
</dbReference>
<dbReference type="EMBL" id="SHKI01000006">
    <property type="protein sequence ID" value="RZT62952.1"/>
    <property type="molecule type" value="Genomic_DNA"/>
</dbReference>
<dbReference type="GO" id="GO:0016740">
    <property type="term" value="F:transferase activity"/>
    <property type="evidence" value="ECO:0007669"/>
    <property type="project" value="UniProtKB-KW"/>
</dbReference>
<evidence type="ECO:0000313" key="2">
    <source>
        <dbReference type="EMBL" id="RZT62952.1"/>
    </source>
</evidence>
<name>A0A4Q7TTW4_9MICO</name>